<feature type="domain" description="VENN motif-containing" evidence="5">
    <location>
        <begin position="37"/>
        <end position="85"/>
    </location>
</feature>
<comment type="caution">
    <text evidence="6">The sequence shown here is derived from an EMBL/GenBank/DDBJ whole genome shotgun (WGS) entry which is preliminary data.</text>
</comment>
<protein>
    <submittedName>
        <fullName evidence="6">VENN motif pre-toxin domain-containing protein</fullName>
    </submittedName>
</protein>
<evidence type="ECO:0000259" key="5">
    <source>
        <dbReference type="Pfam" id="PF04829"/>
    </source>
</evidence>
<name>A0ABV1PRG0_9ENTR</name>
<evidence type="ECO:0000256" key="3">
    <source>
        <dbReference type="ARBA" id="ARBA00022913"/>
    </source>
</evidence>
<keyword evidence="2" id="KW-0800">Toxin</keyword>
<comment type="subcellular location">
    <subcellularLocation>
        <location evidence="1">Target cell</location>
        <location evidence="1">Target cell cytoplasm</location>
    </subcellularLocation>
</comment>
<gene>
    <name evidence="6" type="ORF">ABQG75_16830</name>
</gene>
<keyword evidence="4" id="KW-0843">Virulence</keyword>
<accession>A0ABV1PRG0</accession>
<dbReference type="Pfam" id="PF04829">
    <property type="entry name" value="PT-VENN"/>
    <property type="match status" value="1"/>
</dbReference>
<proteinExistence type="predicted"/>
<evidence type="ECO:0000313" key="7">
    <source>
        <dbReference type="Proteomes" id="UP001447374"/>
    </source>
</evidence>
<reference evidence="6 7" key="1">
    <citation type="submission" date="2024-06" db="EMBL/GenBank/DDBJ databases">
        <title>Fanconibacter daqui strain Q02 whole shotgun sequencing project.</title>
        <authorList>
            <person name="Rodrigues J.W.A."/>
            <person name="Viana L.C."/>
            <person name="Vieira E.C."/>
            <person name="Souza F.O.L."/>
            <person name="Alegria O.C."/>
            <person name="Patroca S."/>
            <person name="Cruz A.C.R."/>
            <person name="Nunes A.R.C."/>
        </authorList>
    </citation>
    <scope>NUCLEOTIDE SEQUENCE [LARGE SCALE GENOMIC DNA]</scope>
    <source>
        <strain evidence="6 7">Q02</strain>
    </source>
</reference>
<evidence type="ECO:0000256" key="4">
    <source>
        <dbReference type="ARBA" id="ARBA00023026"/>
    </source>
</evidence>
<organism evidence="6 7">
    <name type="scientific">Franconibacter daqui</name>
    <dbReference type="NCBI Taxonomy" id="2047724"/>
    <lineage>
        <taxon>Bacteria</taxon>
        <taxon>Pseudomonadati</taxon>
        <taxon>Pseudomonadota</taxon>
        <taxon>Gammaproteobacteria</taxon>
        <taxon>Enterobacterales</taxon>
        <taxon>Enterobacteriaceae</taxon>
        <taxon>Franconibacter</taxon>
    </lineage>
</organism>
<dbReference type="InterPro" id="IPR006914">
    <property type="entry name" value="VENN_dom"/>
</dbReference>
<evidence type="ECO:0000313" key="6">
    <source>
        <dbReference type="EMBL" id="MER0127395.1"/>
    </source>
</evidence>
<sequence>MAELQGRNALAGAAGAVAGEQAAHILLAQIFPGKSAADLTEEEKQTISAFSTLAAGLAGGLAGDNTASALAGAQAGKNAVENNSMAGDKGREAVRESAEWWKEQIREKLGKNTASQLANGLVNLTSETGDLAMLGGDTAFDLIAALATCATGDGYCSQAKSDIAKKDAAAAKVLNGIMNGDAWEGIKSTAIKAANGDQKALENVAGVLSGAFIPAKLLPGGKSTNTALTGKGTATNVADDVAGMAGSRHPLLDDALPRNGDRTVVNQGALPTCGHNSCGMVLDTMGKPVDIVSLISNTPYTRRHNIITSLQYIKIGRG</sequence>
<dbReference type="EMBL" id="JBEHGX010000010">
    <property type="protein sequence ID" value="MER0127395.1"/>
    <property type="molecule type" value="Genomic_DNA"/>
</dbReference>
<dbReference type="Proteomes" id="UP001447374">
    <property type="component" value="Unassembled WGS sequence"/>
</dbReference>
<keyword evidence="7" id="KW-1185">Reference proteome</keyword>
<dbReference type="RefSeq" id="WP_349951541.1">
    <property type="nucleotide sequence ID" value="NZ_JBEHGX010000010.1"/>
</dbReference>
<evidence type="ECO:0000256" key="2">
    <source>
        <dbReference type="ARBA" id="ARBA00022656"/>
    </source>
</evidence>
<evidence type="ECO:0000256" key="1">
    <source>
        <dbReference type="ARBA" id="ARBA00004219"/>
    </source>
</evidence>
<keyword evidence="3" id="KW-1266">Target cell cytoplasm</keyword>